<dbReference type="Proteomes" id="UP000612899">
    <property type="component" value="Unassembled WGS sequence"/>
</dbReference>
<comment type="caution">
    <text evidence="3">The sequence shown here is derived from an EMBL/GenBank/DDBJ whole genome shotgun (WGS) entry which is preliminary data.</text>
</comment>
<name>A0A8J3VHN0_9ACTN</name>
<keyword evidence="2" id="KW-0732">Signal</keyword>
<gene>
    <name evidence="3" type="ORF">Rhe02_41550</name>
</gene>
<protein>
    <submittedName>
        <fullName evidence="3">Uncharacterized protein</fullName>
    </submittedName>
</protein>
<sequence>MTRLAAVAGAMLVAAAGFAVLHSMAGIDLAATTGTTVQHVTLTATMAAAAIAAVAGWLSLALLERLTSRGRAIWTAIAVTVLLLSLLAGPAAGTTGGAKAGLALLHLAVGAVVIGTLRRSSSR</sequence>
<keyword evidence="1" id="KW-0812">Transmembrane</keyword>
<accession>A0A8J3VHN0</accession>
<evidence type="ECO:0000313" key="4">
    <source>
        <dbReference type="Proteomes" id="UP000612899"/>
    </source>
</evidence>
<evidence type="ECO:0000313" key="3">
    <source>
        <dbReference type="EMBL" id="GIH06088.1"/>
    </source>
</evidence>
<feature type="chain" id="PRO_5038843005" evidence="2">
    <location>
        <begin position="20"/>
        <end position="123"/>
    </location>
</feature>
<proteinExistence type="predicted"/>
<evidence type="ECO:0000256" key="2">
    <source>
        <dbReference type="SAM" id="SignalP"/>
    </source>
</evidence>
<feature type="transmembrane region" description="Helical" evidence="1">
    <location>
        <begin position="40"/>
        <end position="60"/>
    </location>
</feature>
<reference evidence="3" key="1">
    <citation type="submission" date="2021-01" db="EMBL/GenBank/DDBJ databases">
        <title>Whole genome shotgun sequence of Rhizocola hellebori NBRC 109834.</title>
        <authorList>
            <person name="Komaki H."/>
            <person name="Tamura T."/>
        </authorList>
    </citation>
    <scope>NUCLEOTIDE SEQUENCE</scope>
    <source>
        <strain evidence="3">NBRC 109834</strain>
    </source>
</reference>
<dbReference type="AlphaFoldDB" id="A0A8J3VHN0"/>
<organism evidence="3 4">
    <name type="scientific">Rhizocola hellebori</name>
    <dbReference type="NCBI Taxonomy" id="1392758"/>
    <lineage>
        <taxon>Bacteria</taxon>
        <taxon>Bacillati</taxon>
        <taxon>Actinomycetota</taxon>
        <taxon>Actinomycetes</taxon>
        <taxon>Micromonosporales</taxon>
        <taxon>Micromonosporaceae</taxon>
        <taxon>Rhizocola</taxon>
    </lineage>
</organism>
<dbReference type="EMBL" id="BONY01000024">
    <property type="protein sequence ID" value="GIH06088.1"/>
    <property type="molecule type" value="Genomic_DNA"/>
</dbReference>
<dbReference type="InterPro" id="IPR045713">
    <property type="entry name" value="DUF6069"/>
</dbReference>
<feature type="signal peptide" evidence="2">
    <location>
        <begin position="1"/>
        <end position="19"/>
    </location>
</feature>
<dbReference type="Pfam" id="PF19545">
    <property type="entry name" value="DUF6069"/>
    <property type="match status" value="1"/>
</dbReference>
<keyword evidence="1" id="KW-1133">Transmembrane helix</keyword>
<keyword evidence="1" id="KW-0472">Membrane</keyword>
<feature type="transmembrane region" description="Helical" evidence="1">
    <location>
        <begin position="72"/>
        <end position="92"/>
    </location>
</feature>
<feature type="transmembrane region" description="Helical" evidence="1">
    <location>
        <begin position="98"/>
        <end position="117"/>
    </location>
</feature>
<keyword evidence="4" id="KW-1185">Reference proteome</keyword>
<evidence type="ECO:0000256" key="1">
    <source>
        <dbReference type="SAM" id="Phobius"/>
    </source>
</evidence>